<dbReference type="Proteomes" id="UP000477083">
    <property type="component" value="Unassembled WGS sequence"/>
</dbReference>
<evidence type="ECO:0000259" key="3">
    <source>
        <dbReference type="Pfam" id="PF01266"/>
    </source>
</evidence>
<dbReference type="SUPFAM" id="SSF51905">
    <property type="entry name" value="FAD/NAD(P)-binding domain"/>
    <property type="match status" value="1"/>
</dbReference>
<keyword evidence="2" id="KW-0560">Oxidoreductase</keyword>
<proteinExistence type="inferred from homology"/>
<dbReference type="RefSeq" id="WP_161348293.1">
    <property type="nucleotide sequence ID" value="NZ_BMGW01000013.1"/>
</dbReference>
<dbReference type="InterPro" id="IPR036188">
    <property type="entry name" value="FAD/NAD-bd_sf"/>
</dbReference>
<comment type="similarity">
    <text evidence="1">Belongs to the DadA oxidoreductase family.</text>
</comment>
<dbReference type="Gene3D" id="3.50.50.60">
    <property type="entry name" value="FAD/NAD(P)-binding domain"/>
    <property type="match status" value="2"/>
</dbReference>
<evidence type="ECO:0000256" key="2">
    <source>
        <dbReference type="ARBA" id="ARBA00023002"/>
    </source>
</evidence>
<sequence>MSPPVRAVASDASLPPRADVVVIGGGISGVAAAWELARRGSSVALVEKGVIGGEQSSRNWGWCRQQNRDERELPLAILAMRMWDTLAEEAGADVGFRRSGLVYTSSNQADLAAWEAWGRMARGYGVDSRMISGVEAAALLPHHAQPWTGGVHSPTDGRAEPALAVPVMAEAARRAGARLHQGCAAREIEFAGGRVSGVVTETGRIGCDAVLVAGGAWAGMLLRHQGVPFLQASIQSTSFATEPGAELLAGGHSMPDLTLRRRLDGGYTVGLSGFGKLHIAPMGMLQARPFWPTFLQRRAKLSLTLNRNFLTGPDSLQRWRADGRSPFERVRVLDPAPDAALLRRGLEGLARAYPGLAGLRIAHAWGGMVDCTPDAIPVIGPVRSRPGLFISAGHTGHGFGTGPAAGRLAAELIRGDAPSVDPRPFRYERMIDGTDLGSMGMM</sequence>
<gene>
    <name evidence="4" type="ORF">GS660_17575</name>
</gene>
<accession>A0A6L8VMB1</accession>
<reference evidence="4 5" key="1">
    <citation type="submission" date="2020-01" db="EMBL/GenBank/DDBJ databases">
        <title>Frigidibacter albus SP32T (=CGMCC 1.13995T).</title>
        <authorList>
            <person name="Liao X."/>
        </authorList>
    </citation>
    <scope>NUCLEOTIDE SEQUENCE [LARGE SCALE GENOMIC DNA]</scope>
    <source>
        <strain evidence="4 5">SP32</strain>
    </source>
</reference>
<dbReference type="OrthoDB" id="9787190at2"/>
<evidence type="ECO:0000313" key="4">
    <source>
        <dbReference type="EMBL" id="MZQ90906.1"/>
    </source>
</evidence>
<dbReference type="GO" id="GO:0005737">
    <property type="term" value="C:cytoplasm"/>
    <property type="evidence" value="ECO:0007669"/>
    <property type="project" value="TreeGrafter"/>
</dbReference>
<organism evidence="4 5">
    <name type="scientific">Frigidibacter albus</name>
    <dbReference type="NCBI Taxonomy" id="1465486"/>
    <lineage>
        <taxon>Bacteria</taxon>
        <taxon>Pseudomonadati</taxon>
        <taxon>Pseudomonadota</taxon>
        <taxon>Alphaproteobacteria</taxon>
        <taxon>Rhodobacterales</taxon>
        <taxon>Paracoccaceae</taxon>
        <taxon>Frigidibacter</taxon>
    </lineage>
</organism>
<protein>
    <submittedName>
        <fullName evidence="4">FAD-dependent oxidoreductase</fullName>
    </submittedName>
</protein>
<evidence type="ECO:0000313" key="5">
    <source>
        <dbReference type="Proteomes" id="UP000477083"/>
    </source>
</evidence>
<dbReference type="Gene3D" id="3.30.9.10">
    <property type="entry name" value="D-Amino Acid Oxidase, subunit A, domain 2"/>
    <property type="match status" value="2"/>
</dbReference>
<dbReference type="GO" id="GO:0008718">
    <property type="term" value="F:D-amino-acid dehydrogenase activity"/>
    <property type="evidence" value="ECO:0007669"/>
    <property type="project" value="TreeGrafter"/>
</dbReference>
<name>A0A6L8VMB1_9RHOB</name>
<feature type="domain" description="FAD dependent oxidoreductase" evidence="3">
    <location>
        <begin position="19"/>
        <end position="412"/>
    </location>
</feature>
<dbReference type="InterPro" id="IPR006076">
    <property type="entry name" value="FAD-dep_OxRdtase"/>
</dbReference>
<evidence type="ECO:0000256" key="1">
    <source>
        <dbReference type="ARBA" id="ARBA00009410"/>
    </source>
</evidence>
<dbReference type="EMBL" id="WWNR01000013">
    <property type="protein sequence ID" value="MZQ90906.1"/>
    <property type="molecule type" value="Genomic_DNA"/>
</dbReference>
<dbReference type="PANTHER" id="PTHR13847">
    <property type="entry name" value="SARCOSINE DEHYDROGENASE-RELATED"/>
    <property type="match status" value="1"/>
</dbReference>
<dbReference type="AlphaFoldDB" id="A0A6L8VMB1"/>
<dbReference type="PANTHER" id="PTHR13847:SF280">
    <property type="entry name" value="D-AMINO ACID DEHYDROGENASE"/>
    <property type="match status" value="1"/>
</dbReference>
<comment type="caution">
    <text evidence="4">The sequence shown here is derived from an EMBL/GenBank/DDBJ whole genome shotgun (WGS) entry which is preliminary data.</text>
</comment>
<dbReference type="Pfam" id="PF01266">
    <property type="entry name" value="DAO"/>
    <property type="match status" value="1"/>
</dbReference>
<keyword evidence="5" id="KW-1185">Reference proteome</keyword>
<dbReference type="GO" id="GO:0055130">
    <property type="term" value="P:D-alanine catabolic process"/>
    <property type="evidence" value="ECO:0007669"/>
    <property type="project" value="TreeGrafter"/>
</dbReference>
<dbReference type="GO" id="GO:0005886">
    <property type="term" value="C:plasma membrane"/>
    <property type="evidence" value="ECO:0007669"/>
    <property type="project" value="TreeGrafter"/>
</dbReference>